<protein>
    <recommendedName>
        <fullName evidence="1">DNA-dependent protein kinase catalytic subunit CC5 domain-containing protein</fullName>
    </recommendedName>
</protein>
<feature type="domain" description="DNA-dependent protein kinase catalytic subunit CC5" evidence="1">
    <location>
        <begin position="185"/>
        <end position="338"/>
    </location>
</feature>
<sequence length="339" mass="39732">MFENSSEGLNTFIIDTIVILLSWHKQTIPSELDSIAIQRLIEYLFSNCSHHNVIVTKSNLDLIKKLIECWKERIHALTLILYKLISEPDLKSKQNAIGLSLIGILLANDILSYYVSPTPTGNLPSVTTNSILTTIPNDLTKEELNLILKWHNSQRLSDTYVICIYSVQKNYPLIVDKTDFRIRGIALHLLHKLLAKLTHEQLYEIAKILYVDGPNECQIWTLEIYKWIYDYITNYLTKEIKTSIRPLSEIRNFWCDSKHLSTSSHHHLMALFDQLYSIKTENGYLNYSTNFLLECTTHNPYYNHFIFENSLDKYSFQQFPLPCNWRQRHHTYITPLFTL</sequence>
<accession>A0A816BHK5</accession>
<gene>
    <name evidence="3" type="ORF">JXQ802_LOCUS49443</name>
    <name evidence="2" type="ORF">PYM288_LOCUS33343</name>
</gene>
<dbReference type="AlphaFoldDB" id="A0A816BHK5"/>
<feature type="domain" description="DNA-dependent protein kinase catalytic subunit CC5" evidence="1">
    <location>
        <begin position="39"/>
        <end position="115"/>
    </location>
</feature>
<comment type="caution">
    <text evidence="3">The sequence shown here is derived from an EMBL/GenBank/DDBJ whole genome shotgun (WGS) entry which is preliminary data.</text>
</comment>
<dbReference type="EMBL" id="CAJNOL010005903">
    <property type="protein sequence ID" value="CAF1611517.1"/>
    <property type="molecule type" value="Genomic_DNA"/>
</dbReference>
<proteinExistence type="predicted"/>
<dbReference type="Proteomes" id="UP000663854">
    <property type="component" value="Unassembled WGS sequence"/>
</dbReference>
<dbReference type="GO" id="GO:0006303">
    <property type="term" value="P:double-strand break repair via nonhomologous end joining"/>
    <property type="evidence" value="ECO:0007669"/>
    <property type="project" value="InterPro"/>
</dbReference>
<reference evidence="3" key="1">
    <citation type="submission" date="2021-02" db="EMBL/GenBank/DDBJ databases">
        <authorList>
            <person name="Nowell W R."/>
        </authorList>
    </citation>
    <scope>NUCLEOTIDE SEQUENCE</scope>
</reference>
<evidence type="ECO:0000313" key="3">
    <source>
        <dbReference type="EMBL" id="CAF1611517.1"/>
    </source>
</evidence>
<dbReference type="InterPro" id="IPR045581">
    <property type="entry name" value="DNAPKcs_CC5"/>
</dbReference>
<organism evidence="3 4">
    <name type="scientific">Rotaria sordida</name>
    <dbReference type="NCBI Taxonomy" id="392033"/>
    <lineage>
        <taxon>Eukaryota</taxon>
        <taxon>Metazoa</taxon>
        <taxon>Spiralia</taxon>
        <taxon>Gnathifera</taxon>
        <taxon>Rotifera</taxon>
        <taxon>Eurotatoria</taxon>
        <taxon>Bdelloidea</taxon>
        <taxon>Philodinida</taxon>
        <taxon>Philodinidae</taxon>
        <taxon>Rotaria</taxon>
    </lineage>
</organism>
<dbReference type="Proteomes" id="UP000663870">
    <property type="component" value="Unassembled WGS sequence"/>
</dbReference>
<evidence type="ECO:0000313" key="2">
    <source>
        <dbReference type="EMBL" id="CAF1370724.1"/>
    </source>
</evidence>
<evidence type="ECO:0000259" key="1">
    <source>
        <dbReference type="Pfam" id="PF19704"/>
    </source>
</evidence>
<dbReference type="Pfam" id="PF19704">
    <property type="entry name" value="DNAPKcs_CC5"/>
    <property type="match status" value="2"/>
</dbReference>
<name>A0A816BHK5_9BILA</name>
<evidence type="ECO:0000313" key="4">
    <source>
        <dbReference type="Proteomes" id="UP000663870"/>
    </source>
</evidence>
<keyword evidence="4" id="KW-1185">Reference proteome</keyword>
<dbReference type="EMBL" id="CAJNOH010004472">
    <property type="protein sequence ID" value="CAF1370724.1"/>
    <property type="molecule type" value="Genomic_DNA"/>
</dbReference>